<evidence type="ECO:0000256" key="1">
    <source>
        <dbReference type="ARBA" id="ARBA00004236"/>
    </source>
</evidence>
<keyword evidence="4" id="KW-0812">Transmembrane</keyword>
<dbReference type="InterPro" id="IPR009722">
    <property type="entry name" value="YjiK/CarP"/>
</dbReference>
<evidence type="ECO:0000256" key="2">
    <source>
        <dbReference type="ARBA" id="ARBA00022475"/>
    </source>
</evidence>
<gene>
    <name evidence="5" type="ORF">SAMN05421547_12553</name>
</gene>
<name>A0A1H3T4E2_9BURK</name>
<evidence type="ECO:0000313" key="6">
    <source>
        <dbReference type="Proteomes" id="UP000183417"/>
    </source>
</evidence>
<sequence length="322" mass="35984">MDSVVSKYARQKWKKCLNASMLVFMVASMFYFRLPSLAYNWFQIAWLTPEACRVSLWLSGYQAVVQARKIEGVSRNLSGLTYNTGSGTLYATVNTPARVIELSTDGEVLRSMPIHGVSDVEGIAYISDNLYLISDERTGRLHYIEIPEGQKNGVDADNGLVLSARRIHPNLGVEALAWDREDRHVLVGFEKWPIRIQMIDQERFSSSPTGEIHEWQASGWSGLFISDLASIEKDRVSGNYFLLSDESAILTEYSPEGLPLGILPLWTGFNGLKRTIPQAEGLALAPGGEIFIVSEPNFFYRYEKKNAPSCGMRQGMTSALKV</sequence>
<evidence type="ECO:0000256" key="4">
    <source>
        <dbReference type="SAM" id="Phobius"/>
    </source>
</evidence>
<dbReference type="AlphaFoldDB" id="A0A1H3T4E2"/>
<feature type="transmembrane region" description="Helical" evidence="4">
    <location>
        <begin position="21"/>
        <end position="42"/>
    </location>
</feature>
<organism evidence="5 6">
    <name type="scientific">Delftia lacustris</name>
    <dbReference type="NCBI Taxonomy" id="558537"/>
    <lineage>
        <taxon>Bacteria</taxon>
        <taxon>Pseudomonadati</taxon>
        <taxon>Pseudomonadota</taxon>
        <taxon>Betaproteobacteria</taxon>
        <taxon>Burkholderiales</taxon>
        <taxon>Comamonadaceae</taxon>
        <taxon>Delftia</taxon>
    </lineage>
</organism>
<reference evidence="5 6" key="1">
    <citation type="submission" date="2016-10" db="EMBL/GenBank/DDBJ databases">
        <authorList>
            <person name="de Groot N.N."/>
        </authorList>
    </citation>
    <scope>NUCLEOTIDE SEQUENCE [LARGE SCALE GENOMIC DNA]</scope>
    <source>
        <strain evidence="5 6">LMG 24775</strain>
    </source>
</reference>
<protein>
    <submittedName>
        <fullName evidence="5">Uncharacterized protein YjiK</fullName>
    </submittedName>
</protein>
<keyword evidence="4" id="KW-1133">Transmembrane helix</keyword>
<keyword evidence="2" id="KW-1003">Cell membrane</keyword>
<evidence type="ECO:0000313" key="5">
    <source>
        <dbReference type="EMBL" id="SDZ45203.1"/>
    </source>
</evidence>
<accession>A0A1H3T4E2</accession>
<keyword evidence="3 4" id="KW-0472">Membrane</keyword>
<proteinExistence type="predicted"/>
<comment type="subcellular location">
    <subcellularLocation>
        <location evidence="1">Cell membrane</location>
    </subcellularLocation>
</comment>
<evidence type="ECO:0000256" key="3">
    <source>
        <dbReference type="ARBA" id="ARBA00023136"/>
    </source>
</evidence>
<dbReference type="CDD" id="cd09971">
    <property type="entry name" value="SdiA-regulated"/>
    <property type="match status" value="1"/>
</dbReference>
<dbReference type="SUPFAM" id="SSF50956">
    <property type="entry name" value="Thermostable phytase (3-phytase)"/>
    <property type="match status" value="1"/>
</dbReference>
<dbReference type="Proteomes" id="UP000183417">
    <property type="component" value="Unassembled WGS sequence"/>
</dbReference>
<dbReference type="EMBL" id="FNPE01000025">
    <property type="protein sequence ID" value="SDZ45203.1"/>
    <property type="molecule type" value="Genomic_DNA"/>
</dbReference>
<dbReference type="GO" id="GO:0005886">
    <property type="term" value="C:plasma membrane"/>
    <property type="evidence" value="ECO:0007669"/>
    <property type="project" value="UniProtKB-SubCell"/>
</dbReference>
<dbReference type="Pfam" id="PF06977">
    <property type="entry name" value="SdiA-regulated"/>
    <property type="match status" value="1"/>
</dbReference>